<accession>A0A7Y9F0R3</accession>
<reference evidence="1 2" key="1">
    <citation type="submission" date="2020-07" db="EMBL/GenBank/DDBJ databases">
        <title>Sequencing the genomes of 1000 actinobacteria strains.</title>
        <authorList>
            <person name="Klenk H.-P."/>
        </authorList>
    </citation>
    <scope>NUCLEOTIDE SEQUENCE [LARGE SCALE GENOMIC DNA]</scope>
    <source>
        <strain evidence="1 2">DSM 18965</strain>
    </source>
</reference>
<organism evidence="1 2">
    <name type="scientific">Nocardioides marinisabuli</name>
    <dbReference type="NCBI Taxonomy" id="419476"/>
    <lineage>
        <taxon>Bacteria</taxon>
        <taxon>Bacillati</taxon>
        <taxon>Actinomycetota</taxon>
        <taxon>Actinomycetes</taxon>
        <taxon>Propionibacteriales</taxon>
        <taxon>Nocardioidaceae</taxon>
        <taxon>Nocardioides</taxon>
    </lineage>
</organism>
<dbReference type="Gene3D" id="1.20.910.10">
    <property type="entry name" value="Heme oxygenase-like"/>
    <property type="match status" value="1"/>
</dbReference>
<keyword evidence="2" id="KW-1185">Reference proteome</keyword>
<evidence type="ECO:0008006" key="3">
    <source>
        <dbReference type="Google" id="ProtNLM"/>
    </source>
</evidence>
<dbReference type="EMBL" id="JACCBE010000001">
    <property type="protein sequence ID" value="NYD57424.1"/>
    <property type="molecule type" value="Genomic_DNA"/>
</dbReference>
<dbReference type="InterPro" id="IPR016084">
    <property type="entry name" value="Haem_Oase-like_multi-hlx"/>
</dbReference>
<dbReference type="Proteomes" id="UP000516957">
    <property type="component" value="Unassembled WGS sequence"/>
</dbReference>
<comment type="caution">
    <text evidence="1">The sequence shown here is derived from an EMBL/GenBank/DDBJ whole genome shotgun (WGS) entry which is preliminary data.</text>
</comment>
<proteinExistence type="predicted"/>
<evidence type="ECO:0000313" key="1">
    <source>
        <dbReference type="EMBL" id="NYD57424.1"/>
    </source>
</evidence>
<sequence length="352" mass="38112">MPTLPRARGPLSAALLADLRGEAPLPVGHAVDAPRPGPAGSGDEELALWVLYELHHHGFDNAVEPPDGPDGTDHEWRPDLLSLRGRLERRLEQRWRERVAAADLPALPVGGDPRELTRAFFALCEADTGAESVARFVQREADRDQLDEVLRQRSIYHVKEQDAAMWTLPRLPDTTKAHLMTIAADEYGNGRPDDLHAALWARGMVACGLDASYAAHVDTALPAVLEQNNLMTLLGLHRRLVPAALGHLAAFEVTSAVPSRRVVRGMERLGVPEPMVAYYREHMAADAVHEQVAVRDLVGSYVAEVPGSEAEVAFGAAVCLLAEAATATALLEHVRRGAGEAAVEPQDTEDVA</sequence>
<dbReference type="RefSeq" id="WP_179615186.1">
    <property type="nucleotide sequence ID" value="NZ_CP059163.1"/>
</dbReference>
<name>A0A7Y9F0R3_9ACTN</name>
<dbReference type="Pfam" id="PF14518">
    <property type="entry name" value="Haem_oxygenas_2"/>
    <property type="match status" value="1"/>
</dbReference>
<evidence type="ECO:0000313" key="2">
    <source>
        <dbReference type="Proteomes" id="UP000516957"/>
    </source>
</evidence>
<dbReference type="SMART" id="SM01236">
    <property type="entry name" value="Haem_oxygenase_2"/>
    <property type="match status" value="1"/>
</dbReference>
<dbReference type="AlphaFoldDB" id="A0A7Y9F0R3"/>
<dbReference type="SUPFAM" id="SSF48613">
    <property type="entry name" value="Heme oxygenase-like"/>
    <property type="match status" value="1"/>
</dbReference>
<protein>
    <recommendedName>
        <fullName evidence="3">Iron-containing redox enzyme family protein</fullName>
    </recommendedName>
</protein>
<gene>
    <name evidence="1" type="ORF">BKA08_001662</name>
</gene>